<organism evidence="23 24">
    <name type="scientific">Musa troglodytarum</name>
    <name type="common">fe'i banana</name>
    <dbReference type="NCBI Taxonomy" id="320322"/>
    <lineage>
        <taxon>Eukaryota</taxon>
        <taxon>Viridiplantae</taxon>
        <taxon>Streptophyta</taxon>
        <taxon>Embryophyta</taxon>
        <taxon>Tracheophyta</taxon>
        <taxon>Spermatophyta</taxon>
        <taxon>Magnoliopsida</taxon>
        <taxon>Liliopsida</taxon>
        <taxon>Zingiberales</taxon>
        <taxon>Musaceae</taxon>
        <taxon>Musa</taxon>
    </lineage>
</organism>
<feature type="region of interest" description="Disordered" evidence="21">
    <location>
        <begin position="35"/>
        <end position="61"/>
    </location>
</feature>
<keyword evidence="11" id="KW-0479">Metal-binding</keyword>
<dbReference type="PROSITE" id="PS00406">
    <property type="entry name" value="ACTINS_1"/>
    <property type="match status" value="1"/>
</dbReference>
<dbReference type="GO" id="GO:0005576">
    <property type="term" value="C:extracellular region"/>
    <property type="evidence" value="ECO:0007669"/>
    <property type="project" value="UniProtKB-SubCell"/>
</dbReference>
<feature type="compositionally biased region" description="Basic and acidic residues" evidence="21">
    <location>
        <begin position="45"/>
        <end position="55"/>
    </location>
</feature>
<dbReference type="EC" id="3.1.3.2" evidence="8"/>
<dbReference type="AlphaFoldDB" id="A0A9E7KFG5"/>
<evidence type="ECO:0000256" key="8">
    <source>
        <dbReference type="ARBA" id="ARBA00012646"/>
    </source>
</evidence>
<evidence type="ECO:0000313" key="23">
    <source>
        <dbReference type="EMBL" id="URE18548.1"/>
    </source>
</evidence>
<evidence type="ECO:0000256" key="20">
    <source>
        <dbReference type="RuleBase" id="RU000487"/>
    </source>
</evidence>
<evidence type="ECO:0000256" key="9">
    <source>
        <dbReference type="ARBA" id="ARBA00022490"/>
    </source>
</evidence>
<dbReference type="CDD" id="cd10224">
    <property type="entry name" value="ASKHA_NBD_actin"/>
    <property type="match status" value="1"/>
</dbReference>
<evidence type="ECO:0000256" key="1">
    <source>
        <dbReference type="ARBA" id="ARBA00000032"/>
    </source>
</evidence>
<dbReference type="InterPro" id="IPR004843">
    <property type="entry name" value="Calcineurin-like_PHP"/>
</dbReference>
<gene>
    <name evidence="23" type="ORF">MUK42_11394</name>
</gene>
<dbReference type="Gene3D" id="3.90.640.10">
    <property type="entry name" value="Actin, Chain A, domain 4"/>
    <property type="match status" value="1"/>
</dbReference>
<keyword evidence="13" id="KW-0547">Nucleotide-binding</keyword>
<feature type="region of interest" description="Disordered" evidence="21">
    <location>
        <begin position="1"/>
        <end position="23"/>
    </location>
</feature>
<keyword evidence="10" id="KW-0964">Secreted</keyword>
<evidence type="ECO:0000313" key="24">
    <source>
        <dbReference type="Proteomes" id="UP001055439"/>
    </source>
</evidence>
<dbReference type="Pfam" id="PF00022">
    <property type="entry name" value="Actin"/>
    <property type="match status" value="1"/>
</dbReference>
<dbReference type="SMART" id="SM00268">
    <property type="entry name" value="ACTIN"/>
    <property type="match status" value="1"/>
</dbReference>
<protein>
    <recommendedName>
        <fullName evidence="8">acid phosphatase</fullName>
        <ecNumber evidence="8">3.1.3.2</ecNumber>
    </recommendedName>
</protein>
<dbReference type="FunFam" id="3.60.21.10:FF:000027">
    <property type="entry name" value="Purple acid phosphatase"/>
    <property type="match status" value="1"/>
</dbReference>
<evidence type="ECO:0000259" key="22">
    <source>
        <dbReference type="Pfam" id="PF00149"/>
    </source>
</evidence>
<accession>A0A9E7KFG5</accession>
<evidence type="ECO:0000256" key="12">
    <source>
        <dbReference type="ARBA" id="ARBA00022729"/>
    </source>
</evidence>
<dbReference type="SUPFAM" id="SSF56300">
    <property type="entry name" value="Metallo-dependent phosphatases"/>
    <property type="match status" value="1"/>
</dbReference>
<dbReference type="OrthoDB" id="503831at2759"/>
<evidence type="ECO:0000256" key="19">
    <source>
        <dbReference type="ARBA" id="ARBA00049360"/>
    </source>
</evidence>
<proteinExistence type="inferred from homology"/>
<evidence type="ECO:0000256" key="5">
    <source>
        <dbReference type="ARBA" id="ARBA00004613"/>
    </source>
</evidence>
<feature type="domain" description="Calcineurin-like phosphoesterase" evidence="22">
    <location>
        <begin position="539"/>
        <end position="734"/>
    </location>
</feature>
<evidence type="ECO:0000256" key="11">
    <source>
        <dbReference type="ARBA" id="ARBA00022723"/>
    </source>
</evidence>
<dbReference type="GO" id="GO:0009653">
    <property type="term" value="P:anatomical structure morphogenesis"/>
    <property type="evidence" value="ECO:0007669"/>
    <property type="project" value="UniProtKB-ARBA"/>
</dbReference>
<dbReference type="InterPro" id="IPR004000">
    <property type="entry name" value="Actin"/>
</dbReference>
<dbReference type="GO" id="GO:0046872">
    <property type="term" value="F:metal ion binding"/>
    <property type="evidence" value="ECO:0007669"/>
    <property type="project" value="UniProtKB-KW"/>
</dbReference>
<evidence type="ECO:0000256" key="15">
    <source>
        <dbReference type="ARBA" id="ARBA00022833"/>
    </source>
</evidence>
<dbReference type="PRINTS" id="PR00190">
    <property type="entry name" value="ACTIN"/>
</dbReference>
<dbReference type="Gene3D" id="3.30.420.40">
    <property type="match status" value="2"/>
</dbReference>
<dbReference type="CDD" id="cd07378">
    <property type="entry name" value="MPP_ACP5"/>
    <property type="match status" value="1"/>
</dbReference>
<keyword evidence="15" id="KW-0862">Zinc</keyword>
<evidence type="ECO:0000256" key="16">
    <source>
        <dbReference type="ARBA" id="ARBA00022840"/>
    </source>
</evidence>
<keyword evidence="12" id="KW-0732">Signal</keyword>
<dbReference type="GO" id="GO:0005524">
    <property type="term" value="F:ATP binding"/>
    <property type="evidence" value="ECO:0007669"/>
    <property type="project" value="UniProtKB-KW"/>
</dbReference>
<dbReference type="InterPro" id="IPR004001">
    <property type="entry name" value="Actin_CS"/>
</dbReference>
<dbReference type="SUPFAM" id="SSF53067">
    <property type="entry name" value="Actin-like ATPase domain"/>
    <property type="match status" value="2"/>
</dbReference>
<evidence type="ECO:0000256" key="7">
    <source>
        <dbReference type="ARBA" id="ARBA00008723"/>
    </source>
</evidence>
<dbReference type="GO" id="GO:0005856">
    <property type="term" value="C:cytoskeleton"/>
    <property type="evidence" value="ECO:0007669"/>
    <property type="project" value="UniProtKB-SubCell"/>
</dbReference>
<dbReference type="InterPro" id="IPR029052">
    <property type="entry name" value="Metallo-depent_PP-like"/>
</dbReference>
<comment type="function">
    <text evidence="3">Essential component of cell cytoskeleton; plays an important role in cytoplasmic streaming, cell shape determination, cell division, organelle movement and extension growth.</text>
</comment>
<evidence type="ECO:0000256" key="6">
    <source>
        <dbReference type="ARBA" id="ARBA00006752"/>
    </source>
</evidence>
<sequence length="812" mass="89778">MLLPRRNKAGQGEPDAHCFVAEGAARSGPPLARFDPFAPLNTHRPSIEKKQKSGEEDGQTDSLLLPHLTASNRLRPLLTMAEGEDIQPLVCDNGTGMVKAGFAGDDAPRAVFPSIVGRPRHTGVMVGMGQKDAYVGDEAQSKRGILTLKYPIEHGIVNNWDDMEKIWHHTFYNELRIAPEEHPVLLTEAPLNPKANREKMTQIMFETFNAPAMYVAIQAVLSLYASGRTTGIVLDSGDGVSHTVPIYEGYALPHAILRLDLAGRDLTDHLMKILTERGYSFTTTAEREIVRDMKEKLAYIALDYEQEMEAAKTPAAVEKTYELPDGQVITIGAERFRCPEVLFQPSLIGMEAAGIHETTYNSIMKCDVDIRKDLYGNIVLSGGTTMFTGIGDRMSKEITALAPSSMKIKVVAPPERKYSVWIGGSILASLSTFQQVIHRSISPSPNPTFHSRIDLLITVQTWLQMWIAKAEYDESGPSILLLLSTLSSSLSAMARHGFSCGIMAVALVLSLVYSSLVVPSSAELQKLEHSIKDDGSLSLLVVGDWGRKGAYNQTHVAAQMGKIGKELNIDFVVSTGDNFYENGLTGITDEAFEDSFTNIYTAESLQKQWYSVLGNHDYRGDVLAQLSPVLQGVDSRWLCLRSFVLNAEIVDFFFVDTTPFVDHYWIDTEGHHYDWRGDLDSALEASRAAWKVVVGHHTIRSVSIHGDTKELHASLLPVLKAHGVDLYVNGHDHCLEHISSDDSPIQYLTSGGGSKSWRGVFNPSSDKLRFFYDGQGFMSLQLTKTAADVVFYDAFGSVLHRWRVTKELHSSI</sequence>
<evidence type="ECO:0000256" key="13">
    <source>
        <dbReference type="ARBA" id="ARBA00022741"/>
    </source>
</evidence>
<keyword evidence="16" id="KW-0067">ATP-binding</keyword>
<keyword evidence="18" id="KW-0206">Cytoskeleton</keyword>
<dbReference type="InterPro" id="IPR024927">
    <property type="entry name" value="Acid_PPase"/>
</dbReference>
<reference evidence="23" key="1">
    <citation type="submission" date="2022-05" db="EMBL/GenBank/DDBJ databases">
        <title>The Musa troglodytarum L. genome provides insights into the mechanism of non-climacteric behaviour and enrichment of carotenoids.</title>
        <authorList>
            <person name="Wang J."/>
        </authorList>
    </citation>
    <scope>NUCLEOTIDE SEQUENCE</scope>
    <source>
        <tissue evidence="23">Leaf</tissue>
    </source>
</reference>
<dbReference type="FunFam" id="3.30.420.40:FF:000291">
    <property type="entry name" value="Actin, alpha skeletal muscle"/>
    <property type="match status" value="1"/>
</dbReference>
<dbReference type="Gene3D" id="3.60.21.10">
    <property type="match status" value="1"/>
</dbReference>
<evidence type="ECO:0000256" key="4">
    <source>
        <dbReference type="ARBA" id="ARBA00004245"/>
    </source>
</evidence>
<dbReference type="GO" id="GO:0003993">
    <property type="term" value="F:acid phosphatase activity"/>
    <property type="evidence" value="ECO:0007669"/>
    <property type="project" value="UniProtKB-EC"/>
</dbReference>
<evidence type="ECO:0000256" key="17">
    <source>
        <dbReference type="ARBA" id="ARBA00023180"/>
    </source>
</evidence>
<comment type="similarity">
    <text evidence="6 20">Belongs to the actin family.</text>
</comment>
<comment type="catalytic activity">
    <reaction evidence="1">
        <text>a phosphate monoester + H2O = an alcohol + phosphate</text>
        <dbReference type="Rhea" id="RHEA:15017"/>
        <dbReference type="ChEBI" id="CHEBI:15377"/>
        <dbReference type="ChEBI" id="CHEBI:30879"/>
        <dbReference type="ChEBI" id="CHEBI:43474"/>
        <dbReference type="ChEBI" id="CHEBI:67140"/>
        <dbReference type="EC" id="3.1.3.2"/>
    </reaction>
</comment>
<dbReference type="FunFam" id="3.90.640.10:FF:000001">
    <property type="entry name" value="Actin, muscle"/>
    <property type="match status" value="1"/>
</dbReference>
<dbReference type="PROSITE" id="PS01132">
    <property type="entry name" value="ACTINS_ACT_LIKE"/>
    <property type="match status" value="1"/>
</dbReference>
<comment type="similarity">
    <text evidence="7">Belongs to the metallophosphoesterase superfamily. Purple acid phosphatase family.</text>
</comment>
<evidence type="ECO:0000256" key="18">
    <source>
        <dbReference type="ARBA" id="ARBA00023212"/>
    </source>
</evidence>
<keyword evidence="9" id="KW-0963">Cytoplasm</keyword>
<comment type="subcellular location">
    <subcellularLocation>
        <location evidence="4">Cytoplasm</location>
        <location evidence="4">Cytoskeleton</location>
    </subcellularLocation>
    <subcellularLocation>
        <location evidence="5">Secreted</location>
    </subcellularLocation>
</comment>
<dbReference type="PANTHER" id="PTHR11937">
    <property type="entry name" value="ACTIN"/>
    <property type="match status" value="1"/>
</dbReference>
<dbReference type="Pfam" id="PF00149">
    <property type="entry name" value="Metallophos"/>
    <property type="match status" value="1"/>
</dbReference>
<keyword evidence="24" id="KW-1185">Reference proteome</keyword>
<dbReference type="InterPro" id="IPR020902">
    <property type="entry name" value="Actin/actin-like_CS"/>
</dbReference>
<dbReference type="GO" id="GO:0048468">
    <property type="term" value="P:cell development"/>
    <property type="evidence" value="ECO:0007669"/>
    <property type="project" value="UniProtKB-ARBA"/>
</dbReference>
<name>A0A9E7KFG5_9LILI</name>
<evidence type="ECO:0000256" key="10">
    <source>
        <dbReference type="ARBA" id="ARBA00022525"/>
    </source>
</evidence>
<dbReference type="EMBL" id="CP097509">
    <property type="protein sequence ID" value="URE18548.1"/>
    <property type="molecule type" value="Genomic_DNA"/>
</dbReference>
<evidence type="ECO:0000256" key="3">
    <source>
        <dbReference type="ARBA" id="ARBA00003589"/>
    </source>
</evidence>
<dbReference type="PROSITE" id="PS00432">
    <property type="entry name" value="ACTINS_2"/>
    <property type="match status" value="1"/>
</dbReference>
<dbReference type="Proteomes" id="UP001055439">
    <property type="component" value="Chromosome 7"/>
</dbReference>
<keyword evidence="17" id="KW-0325">Glycoprotein</keyword>
<evidence type="ECO:0000256" key="2">
    <source>
        <dbReference type="ARBA" id="ARBA00001962"/>
    </source>
</evidence>
<keyword evidence="14" id="KW-0378">Hydrolase</keyword>
<comment type="catalytic activity">
    <reaction evidence="19">
        <text>ATP + H2O = ADP + phosphate + H(+)</text>
        <dbReference type="Rhea" id="RHEA:13065"/>
        <dbReference type="ChEBI" id="CHEBI:15377"/>
        <dbReference type="ChEBI" id="CHEBI:15378"/>
        <dbReference type="ChEBI" id="CHEBI:30616"/>
        <dbReference type="ChEBI" id="CHEBI:43474"/>
        <dbReference type="ChEBI" id="CHEBI:456216"/>
    </reaction>
</comment>
<evidence type="ECO:0000256" key="14">
    <source>
        <dbReference type="ARBA" id="ARBA00022801"/>
    </source>
</evidence>
<comment type="cofactor">
    <cofactor evidence="2">
        <name>Fe cation</name>
        <dbReference type="ChEBI" id="CHEBI:24875"/>
    </cofactor>
</comment>
<dbReference type="InterPro" id="IPR043129">
    <property type="entry name" value="ATPase_NBD"/>
</dbReference>
<evidence type="ECO:0000256" key="21">
    <source>
        <dbReference type="SAM" id="MobiDB-lite"/>
    </source>
</evidence>
<dbReference type="FunFam" id="3.30.420.40:FF:000404">
    <property type="entry name" value="Major actin"/>
    <property type="match status" value="1"/>
</dbReference>